<proteinExistence type="predicted"/>
<keyword evidence="2" id="KW-0472">Membrane</keyword>
<sequence>MFLKDSANESLLWVHRVFHGGTYTPIVPPADNGPAEDEDIDDPKRPQHMKLKCHSRMKVWMKNSCMGFIINNNIHILQSIKVILFNTISCGFIIVIHLSFLLTHSI</sequence>
<dbReference type="EMBL" id="BLXT01007673">
    <property type="protein sequence ID" value="GFO41219.1"/>
    <property type="molecule type" value="Genomic_DNA"/>
</dbReference>
<reference evidence="3 4" key="1">
    <citation type="journal article" date="2021" name="Elife">
        <title>Chloroplast acquisition without the gene transfer in kleptoplastic sea slugs, Plakobranchus ocellatus.</title>
        <authorList>
            <person name="Maeda T."/>
            <person name="Takahashi S."/>
            <person name="Yoshida T."/>
            <person name="Shimamura S."/>
            <person name="Takaki Y."/>
            <person name="Nagai Y."/>
            <person name="Toyoda A."/>
            <person name="Suzuki Y."/>
            <person name="Arimoto A."/>
            <person name="Ishii H."/>
            <person name="Satoh N."/>
            <person name="Nishiyama T."/>
            <person name="Hasebe M."/>
            <person name="Maruyama T."/>
            <person name="Minagawa J."/>
            <person name="Obokata J."/>
            <person name="Shigenobu S."/>
        </authorList>
    </citation>
    <scope>NUCLEOTIDE SEQUENCE [LARGE SCALE GENOMIC DNA]</scope>
</reference>
<evidence type="ECO:0000256" key="2">
    <source>
        <dbReference type="SAM" id="Phobius"/>
    </source>
</evidence>
<accession>A0AAV4DAP2</accession>
<feature type="region of interest" description="Disordered" evidence="1">
    <location>
        <begin position="27"/>
        <end position="46"/>
    </location>
</feature>
<evidence type="ECO:0000313" key="3">
    <source>
        <dbReference type="EMBL" id="GFO41219.1"/>
    </source>
</evidence>
<dbReference type="AlphaFoldDB" id="A0AAV4DAP2"/>
<evidence type="ECO:0000313" key="4">
    <source>
        <dbReference type="Proteomes" id="UP000735302"/>
    </source>
</evidence>
<dbReference type="Proteomes" id="UP000735302">
    <property type="component" value="Unassembled WGS sequence"/>
</dbReference>
<protein>
    <submittedName>
        <fullName evidence="3">Uncharacterized protein</fullName>
    </submittedName>
</protein>
<evidence type="ECO:0000256" key="1">
    <source>
        <dbReference type="SAM" id="MobiDB-lite"/>
    </source>
</evidence>
<name>A0AAV4DAP2_9GAST</name>
<organism evidence="3 4">
    <name type="scientific">Plakobranchus ocellatus</name>
    <dbReference type="NCBI Taxonomy" id="259542"/>
    <lineage>
        <taxon>Eukaryota</taxon>
        <taxon>Metazoa</taxon>
        <taxon>Spiralia</taxon>
        <taxon>Lophotrochozoa</taxon>
        <taxon>Mollusca</taxon>
        <taxon>Gastropoda</taxon>
        <taxon>Heterobranchia</taxon>
        <taxon>Euthyneura</taxon>
        <taxon>Panpulmonata</taxon>
        <taxon>Sacoglossa</taxon>
        <taxon>Placobranchoidea</taxon>
        <taxon>Plakobranchidae</taxon>
        <taxon>Plakobranchus</taxon>
    </lineage>
</organism>
<comment type="caution">
    <text evidence="3">The sequence shown here is derived from an EMBL/GenBank/DDBJ whole genome shotgun (WGS) entry which is preliminary data.</text>
</comment>
<feature type="transmembrane region" description="Helical" evidence="2">
    <location>
        <begin position="83"/>
        <end position="102"/>
    </location>
</feature>
<keyword evidence="2" id="KW-1133">Transmembrane helix</keyword>
<keyword evidence="4" id="KW-1185">Reference proteome</keyword>
<gene>
    <name evidence="3" type="ORF">PoB_006772400</name>
</gene>
<keyword evidence="2" id="KW-0812">Transmembrane</keyword>